<name>A0A6J5KVC6_9CAUD</name>
<accession>A0A6J5KVC6</accession>
<feature type="compositionally biased region" description="Acidic residues" evidence="2">
    <location>
        <begin position="131"/>
        <end position="161"/>
    </location>
</feature>
<proteinExistence type="predicted"/>
<evidence type="ECO:0000256" key="2">
    <source>
        <dbReference type="SAM" id="MobiDB-lite"/>
    </source>
</evidence>
<feature type="compositionally biased region" description="Acidic residues" evidence="2">
    <location>
        <begin position="169"/>
        <end position="180"/>
    </location>
</feature>
<gene>
    <name evidence="3" type="ORF">UFOVP54_41</name>
</gene>
<organism evidence="3">
    <name type="scientific">uncultured Caudovirales phage</name>
    <dbReference type="NCBI Taxonomy" id="2100421"/>
    <lineage>
        <taxon>Viruses</taxon>
        <taxon>Duplodnaviria</taxon>
        <taxon>Heunggongvirae</taxon>
        <taxon>Uroviricota</taxon>
        <taxon>Caudoviricetes</taxon>
        <taxon>Peduoviridae</taxon>
        <taxon>Maltschvirus</taxon>
        <taxon>Maltschvirus maltsch</taxon>
    </lineage>
</organism>
<feature type="coiled-coil region" evidence="1">
    <location>
        <begin position="242"/>
        <end position="269"/>
    </location>
</feature>
<dbReference type="EMBL" id="LR796188">
    <property type="protein sequence ID" value="CAB4124917.1"/>
    <property type="molecule type" value="Genomic_DNA"/>
</dbReference>
<reference evidence="3" key="1">
    <citation type="submission" date="2020-04" db="EMBL/GenBank/DDBJ databases">
        <authorList>
            <person name="Chiriac C."/>
            <person name="Salcher M."/>
            <person name="Ghai R."/>
            <person name="Kavagutti S V."/>
        </authorList>
    </citation>
    <scope>NUCLEOTIDE SEQUENCE</scope>
</reference>
<feature type="compositionally biased region" description="Polar residues" evidence="2">
    <location>
        <begin position="201"/>
        <end position="217"/>
    </location>
</feature>
<evidence type="ECO:0000256" key="1">
    <source>
        <dbReference type="SAM" id="Coils"/>
    </source>
</evidence>
<evidence type="ECO:0000313" key="3">
    <source>
        <dbReference type="EMBL" id="CAB4124917.1"/>
    </source>
</evidence>
<sequence length="366" mass="40557">MSNKDLLKQAIAEAKTIREAAIANAKEALEETLTPHLKEMLAQKLQEMEDADDMDESINNAESEDYSENPSRHGNLDEVEEEEEEAEEEETPEEGEEGEEGEEEEELEIEDMSVEDLKDLIRDIVAQETGHDEEAEMETGEEESHEGDDMTGIDDTEEIDINELLAELEGMDEEKEDDMEEGHSYSLKPGAESGDRKGSNDGYTNSSTRTPANTKSGRTFEPGKGSHPGRETFSTSAAHGKLKETQEDLNEALKAVKILRNQLQEVNLLNAKLLYVNKVFKSTNLSEGQKVNVIAAFDKAETVKEVKLVFETVSKNVVAKPAALKEHRSFASKATGNAQTTAPKEILSEVTEQVARWQKLAGIIKS</sequence>
<feature type="compositionally biased region" description="Acidic residues" evidence="2">
    <location>
        <begin position="77"/>
        <end position="114"/>
    </location>
</feature>
<keyword evidence="1" id="KW-0175">Coiled coil</keyword>
<feature type="region of interest" description="Disordered" evidence="2">
    <location>
        <begin position="42"/>
        <end position="234"/>
    </location>
</feature>
<feature type="compositionally biased region" description="Acidic residues" evidence="2">
    <location>
        <begin position="48"/>
        <end position="67"/>
    </location>
</feature>
<protein>
    <submittedName>
        <fullName evidence="3">Uncharacterized protein</fullName>
    </submittedName>
</protein>